<dbReference type="EMBL" id="SJPN01000001">
    <property type="protein sequence ID" value="TWU08184.1"/>
    <property type="molecule type" value="Genomic_DNA"/>
</dbReference>
<comment type="caution">
    <text evidence="1">The sequence shown here is derived from an EMBL/GenBank/DDBJ whole genome shotgun (WGS) entry which is preliminary data.</text>
</comment>
<evidence type="ECO:0000313" key="1">
    <source>
        <dbReference type="EMBL" id="TWU08184.1"/>
    </source>
</evidence>
<keyword evidence="2" id="KW-1185">Reference proteome</keyword>
<accession>A0A5C6BCI2</accession>
<sequence length="126" mass="14025">MRRMTKRRKQSKRRDGYVMLIVMMLILTTTAFAAVHQRHLASALRIEQARMLSEDRIAGPVAVMAVACERLESGQPPSPSAYQYTQTVRGTAVLYRIDYQLNGSRWTVSANPDPSATGLAVLPASF</sequence>
<dbReference type="OrthoDB" id="289910at2"/>
<dbReference type="Proteomes" id="UP000320176">
    <property type="component" value="Unassembled WGS sequence"/>
</dbReference>
<organism evidence="1 2">
    <name type="scientific">Stieleria varia</name>
    <dbReference type="NCBI Taxonomy" id="2528005"/>
    <lineage>
        <taxon>Bacteria</taxon>
        <taxon>Pseudomonadati</taxon>
        <taxon>Planctomycetota</taxon>
        <taxon>Planctomycetia</taxon>
        <taxon>Pirellulales</taxon>
        <taxon>Pirellulaceae</taxon>
        <taxon>Stieleria</taxon>
    </lineage>
</organism>
<gene>
    <name evidence="1" type="ORF">Pla52n_07660</name>
</gene>
<evidence type="ECO:0000313" key="2">
    <source>
        <dbReference type="Proteomes" id="UP000320176"/>
    </source>
</evidence>
<protein>
    <submittedName>
        <fullName evidence="1">Uncharacterized protein</fullName>
    </submittedName>
</protein>
<proteinExistence type="predicted"/>
<reference evidence="1 2" key="1">
    <citation type="submission" date="2019-02" db="EMBL/GenBank/DDBJ databases">
        <title>Deep-cultivation of Planctomycetes and their phenomic and genomic characterization uncovers novel biology.</title>
        <authorList>
            <person name="Wiegand S."/>
            <person name="Jogler M."/>
            <person name="Boedeker C."/>
            <person name="Pinto D."/>
            <person name="Vollmers J."/>
            <person name="Rivas-Marin E."/>
            <person name="Kohn T."/>
            <person name="Peeters S.H."/>
            <person name="Heuer A."/>
            <person name="Rast P."/>
            <person name="Oberbeckmann S."/>
            <person name="Bunk B."/>
            <person name="Jeske O."/>
            <person name="Meyerdierks A."/>
            <person name="Storesund J.E."/>
            <person name="Kallscheuer N."/>
            <person name="Luecker S."/>
            <person name="Lage O.M."/>
            <person name="Pohl T."/>
            <person name="Merkel B.J."/>
            <person name="Hornburger P."/>
            <person name="Mueller R.-W."/>
            <person name="Bruemmer F."/>
            <person name="Labrenz M."/>
            <person name="Spormann A.M."/>
            <person name="Op Den Camp H."/>
            <person name="Overmann J."/>
            <person name="Amann R."/>
            <person name="Jetten M.S.M."/>
            <person name="Mascher T."/>
            <person name="Medema M.H."/>
            <person name="Devos D.P."/>
            <person name="Kaster A.-K."/>
            <person name="Ovreas L."/>
            <person name="Rohde M."/>
            <person name="Galperin M.Y."/>
            <person name="Jogler C."/>
        </authorList>
    </citation>
    <scope>NUCLEOTIDE SEQUENCE [LARGE SCALE GENOMIC DNA]</scope>
    <source>
        <strain evidence="1 2">Pla52n</strain>
    </source>
</reference>
<dbReference type="RefSeq" id="WP_146518272.1">
    <property type="nucleotide sequence ID" value="NZ_CP151726.1"/>
</dbReference>
<dbReference type="AlphaFoldDB" id="A0A5C6BCI2"/>
<name>A0A5C6BCI2_9BACT</name>